<dbReference type="PANTHER" id="PTHR12905">
    <property type="entry name" value="METALLOPHOSPHOESTERASE"/>
    <property type="match status" value="1"/>
</dbReference>
<dbReference type="InterPro" id="IPR029052">
    <property type="entry name" value="Metallo-depent_PP-like"/>
</dbReference>
<dbReference type="EMBL" id="ML119056">
    <property type="protein sequence ID" value="ROT38207.1"/>
    <property type="molecule type" value="Genomic_DNA"/>
</dbReference>
<evidence type="ECO:0000313" key="2">
    <source>
        <dbReference type="Proteomes" id="UP000272025"/>
    </source>
</evidence>
<reference evidence="1 2" key="1">
    <citation type="journal article" date="2018" name="Mol. Ecol.">
        <title>The obligate alkalophilic soda-lake fungus Sodiomyces alkalinus has shifted to a protein diet.</title>
        <authorList>
            <person name="Grum-Grzhimaylo A.A."/>
            <person name="Falkoski D.L."/>
            <person name="van den Heuvel J."/>
            <person name="Valero-Jimenez C.A."/>
            <person name="Min B."/>
            <person name="Choi I.G."/>
            <person name="Lipzen A."/>
            <person name="Daum C.G."/>
            <person name="Aanen D.K."/>
            <person name="Tsang A."/>
            <person name="Henrissat B."/>
            <person name="Bilanenko E.N."/>
            <person name="de Vries R.P."/>
            <person name="van Kan J.A.L."/>
            <person name="Grigoriev I.V."/>
            <person name="Debets A.J.M."/>
        </authorList>
    </citation>
    <scope>NUCLEOTIDE SEQUENCE [LARGE SCALE GENOMIC DNA]</scope>
    <source>
        <strain evidence="1 2">F11</strain>
    </source>
</reference>
<dbReference type="SUPFAM" id="SSF56300">
    <property type="entry name" value="Metallo-dependent phosphatases"/>
    <property type="match status" value="1"/>
</dbReference>
<dbReference type="RefSeq" id="XP_028466013.1">
    <property type="nucleotide sequence ID" value="XM_028612110.1"/>
</dbReference>
<dbReference type="AlphaFoldDB" id="A0A3N2PUL9"/>
<sequence>MTVFASPYTPSKHAGWGFQYIPTDTYTPGRTTTSYDGHDWSIQNGTDVVITHGPPHGILDRTQDAKRGGSQGLFAAVEKARPRLHCFGHIHEGWGARMVTWREGSQGTTIANHNEDAARWPSHFTHIDNDKSVTIGSLTGIQAGKWDTEADKEEKRQRLKRYRDQQACFTSHCSGDGLPLQAGKQTVFVNAAIQGESDEGIQLPWVVDVELPRA</sequence>
<keyword evidence="2" id="KW-1185">Reference proteome</keyword>
<name>A0A3N2PUL9_SODAK</name>
<proteinExistence type="predicted"/>
<evidence type="ECO:0000313" key="1">
    <source>
        <dbReference type="EMBL" id="ROT38207.1"/>
    </source>
</evidence>
<accession>A0A3N2PUL9</accession>
<dbReference type="OrthoDB" id="630188at2759"/>
<dbReference type="Gene3D" id="3.60.21.10">
    <property type="match status" value="1"/>
</dbReference>
<dbReference type="PANTHER" id="PTHR12905:SF0">
    <property type="entry name" value="CALCINEURIN-LIKE PHOSPHOESTERASE DOMAIN-CONTAINING PROTEIN"/>
    <property type="match status" value="1"/>
</dbReference>
<dbReference type="Proteomes" id="UP000272025">
    <property type="component" value="Unassembled WGS sequence"/>
</dbReference>
<evidence type="ECO:0008006" key="3">
    <source>
        <dbReference type="Google" id="ProtNLM"/>
    </source>
</evidence>
<organism evidence="1 2">
    <name type="scientific">Sodiomyces alkalinus (strain CBS 110278 / VKM F-3762 / F11)</name>
    <name type="common">Alkaliphilic filamentous fungus</name>
    <dbReference type="NCBI Taxonomy" id="1314773"/>
    <lineage>
        <taxon>Eukaryota</taxon>
        <taxon>Fungi</taxon>
        <taxon>Dikarya</taxon>
        <taxon>Ascomycota</taxon>
        <taxon>Pezizomycotina</taxon>
        <taxon>Sordariomycetes</taxon>
        <taxon>Hypocreomycetidae</taxon>
        <taxon>Glomerellales</taxon>
        <taxon>Plectosphaerellaceae</taxon>
        <taxon>Sodiomyces</taxon>
    </lineage>
</organism>
<protein>
    <recommendedName>
        <fullName evidence="3">Calcineurin-like phosphoesterase domain-containing protein</fullName>
    </recommendedName>
</protein>
<dbReference type="InterPro" id="IPR051693">
    <property type="entry name" value="UPF0046_metallophosphoest"/>
</dbReference>
<dbReference type="GeneID" id="39580588"/>
<gene>
    <name evidence="1" type="ORF">SODALDRAFT_333980</name>
</gene>